<accession>A0ABD0JJK5</accession>
<feature type="domain" description="AAA+ ATPase" evidence="4">
    <location>
        <begin position="522"/>
        <end position="698"/>
    </location>
</feature>
<protein>
    <recommendedName>
        <fullName evidence="4">AAA+ ATPase domain-containing protein</fullName>
    </recommendedName>
</protein>
<reference evidence="5 6" key="1">
    <citation type="journal article" date="2023" name="Sci. Data">
        <title>Genome assembly of the Korean intertidal mud-creeper Batillaria attramentaria.</title>
        <authorList>
            <person name="Patra A.K."/>
            <person name="Ho P.T."/>
            <person name="Jun S."/>
            <person name="Lee S.J."/>
            <person name="Kim Y."/>
            <person name="Won Y.J."/>
        </authorList>
    </citation>
    <scope>NUCLEOTIDE SEQUENCE [LARGE SCALE GENOMIC DNA]</scope>
    <source>
        <strain evidence="5">Wonlab-2016</strain>
    </source>
</reference>
<dbReference type="SUPFAM" id="SSF52540">
    <property type="entry name" value="P-loop containing nucleoside triphosphate hydrolases"/>
    <property type="match status" value="2"/>
</dbReference>
<sequence length="778" mass="84178">MEAEVTSLECVVLPPCSADAGRQVSRLSSKAMKHFHLCSGQCIFVSTPANKALCQVHQIKHSGGMAVPPHLQYCSDVVLKMAVQSKNPNSSADSQQHRLTLQPIPCEDSEIVTVKLVVNDGGKYVGWEENDGLKAELAQKCVRCLKNLCVTSECTVDLSHSRLAKAYGICHCVVVSCVQDGEAIDSSKAVKITERTVAQIAGIQSLDFYSILQEPCSEKLRVLGGVQEECSLLADLLLMPQIHKQAYKSFGLPRSSGVLLHGPPGCGKTSLVRQVAHKCGAVVVTINGPELISSDPGESEANLKAVIDRAVKLSQEGPCILFIDEVDAICQRRKQSESKHNARFTSAVLSGLDGIPKECGLLVVAATNRPSALDPAVRQPGRLDQEVLISVPSHSQRREILDVHLAGVPLAPEIDLDWLAGATGGHVGADLAKVCAEATRRAVSASMGSSLQSEWKVTLADFEASLHLVHPSLRQGADCVVDVQPVRWEDIGGLDQVKKKIRQAVEWPLLYPDAYQRMGLPLARGVLLYGPPGCGKTRLVRAAASAIHVTFLSLSCAQVYSPFVGDSEQKVVEAFQKARALAPSILFLDEIDAIVGKRSEASSGHSVQERVLSTLLNEMDGVGTRLDEKTSSKEISEKELEGNPSVCQPHLNKKVATKEVRDRSHVLVVAATNRLDMVDDALLRPGRMDHLIYVPPPDRKARQKILEVHSQQMRMVGVDMSQIAADTEGYSGADLENICREAALCALTESLDADFIGPAHFQHALDTVKPSLNMNETW</sequence>
<dbReference type="Pfam" id="PF00004">
    <property type="entry name" value="AAA"/>
    <property type="match status" value="2"/>
</dbReference>
<organism evidence="5 6">
    <name type="scientific">Batillaria attramentaria</name>
    <dbReference type="NCBI Taxonomy" id="370345"/>
    <lineage>
        <taxon>Eukaryota</taxon>
        <taxon>Metazoa</taxon>
        <taxon>Spiralia</taxon>
        <taxon>Lophotrochozoa</taxon>
        <taxon>Mollusca</taxon>
        <taxon>Gastropoda</taxon>
        <taxon>Caenogastropoda</taxon>
        <taxon>Sorbeoconcha</taxon>
        <taxon>Cerithioidea</taxon>
        <taxon>Batillariidae</taxon>
        <taxon>Batillaria</taxon>
    </lineage>
</organism>
<feature type="compositionally biased region" description="Basic and acidic residues" evidence="3">
    <location>
        <begin position="626"/>
        <end position="641"/>
    </location>
</feature>
<feature type="domain" description="AAA+ ATPase" evidence="4">
    <location>
        <begin position="254"/>
        <end position="393"/>
    </location>
</feature>
<dbReference type="SMART" id="SM00382">
    <property type="entry name" value="AAA"/>
    <property type="match status" value="2"/>
</dbReference>
<keyword evidence="2" id="KW-0067">ATP-binding</keyword>
<dbReference type="Gene3D" id="3.40.50.300">
    <property type="entry name" value="P-loop containing nucleotide triphosphate hydrolases"/>
    <property type="match status" value="2"/>
</dbReference>
<proteinExistence type="predicted"/>
<evidence type="ECO:0000313" key="6">
    <source>
        <dbReference type="Proteomes" id="UP001519460"/>
    </source>
</evidence>
<dbReference type="FunFam" id="3.40.50.300:FF:000061">
    <property type="entry name" value="ATPase family, AAA domain-containing 2"/>
    <property type="match status" value="1"/>
</dbReference>
<evidence type="ECO:0000256" key="3">
    <source>
        <dbReference type="SAM" id="MobiDB-lite"/>
    </source>
</evidence>
<dbReference type="InterPro" id="IPR003960">
    <property type="entry name" value="ATPase_AAA_CS"/>
</dbReference>
<dbReference type="FunFam" id="1.10.8.60:FF:000038">
    <property type="entry name" value="spermatogenesis-associated protein 5-like protein 1"/>
    <property type="match status" value="1"/>
</dbReference>
<evidence type="ECO:0000259" key="4">
    <source>
        <dbReference type="SMART" id="SM00382"/>
    </source>
</evidence>
<dbReference type="InterPro" id="IPR050168">
    <property type="entry name" value="AAA_ATPase_domain"/>
</dbReference>
<dbReference type="InterPro" id="IPR041569">
    <property type="entry name" value="AAA_lid_3"/>
</dbReference>
<dbReference type="Proteomes" id="UP001519460">
    <property type="component" value="Unassembled WGS sequence"/>
</dbReference>
<name>A0ABD0JJK5_9CAEN</name>
<dbReference type="InterPro" id="IPR003593">
    <property type="entry name" value="AAA+_ATPase"/>
</dbReference>
<evidence type="ECO:0000256" key="1">
    <source>
        <dbReference type="ARBA" id="ARBA00022741"/>
    </source>
</evidence>
<dbReference type="GO" id="GO:0005524">
    <property type="term" value="F:ATP binding"/>
    <property type="evidence" value="ECO:0007669"/>
    <property type="project" value="UniProtKB-KW"/>
</dbReference>
<evidence type="ECO:0000256" key="2">
    <source>
        <dbReference type="ARBA" id="ARBA00022840"/>
    </source>
</evidence>
<keyword evidence="1" id="KW-0547">Nucleotide-binding</keyword>
<dbReference type="EMBL" id="JACVVK020000414">
    <property type="protein sequence ID" value="KAK7475129.1"/>
    <property type="molecule type" value="Genomic_DNA"/>
</dbReference>
<dbReference type="Gene3D" id="1.10.8.60">
    <property type="match status" value="2"/>
</dbReference>
<comment type="caution">
    <text evidence="5">The sequence shown here is derived from an EMBL/GenBank/DDBJ whole genome shotgun (WGS) entry which is preliminary data.</text>
</comment>
<feature type="region of interest" description="Disordered" evidence="3">
    <location>
        <begin position="626"/>
        <end position="646"/>
    </location>
</feature>
<dbReference type="PANTHER" id="PTHR23077:SF194">
    <property type="entry name" value="ATPASE FAMILY GENE 2 PROTEIN HOMOLOG B"/>
    <property type="match status" value="1"/>
</dbReference>
<dbReference type="PANTHER" id="PTHR23077">
    <property type="entry name" value="AAA-FAMILY ATPASE"/>
    <property type="match status" value="1"/>
</dbReference>
<evidence type="ECO:0000313" key="5">
    <source>
        <dbReference type="EMBL" id="KAK7475129.1"/>
    </source>
</evidence>
<keyword evidence="6" id="KW-1185">Reference proteome</keyword>
<dbReference type="InterPro" id="IPR003959">
    <property type="entry name" value="ATPase_AAA_core"/>
</dbReference>
<dbReference type="PROSITE" id="PS00674">
    <property type="entry name" value="AAA"/>
    <property type="match status" value="1"/>
</dbReference>
<dbReference type="AlphaFoldDB" id="A0ABD0JJK5"/>
<gene>
    <name evidence="5" type="ORF">BaRGS_00033621</name>
</gene>
<dbReference type="InterPro" id="IPR027417">
    <property type="entry name" value="P-loop_NTPase"/>
</dbReference>
<dbReference type="Pfam" id="PF17862">
    <property type="entry name" value="AAA_lid_3"/>
    <property type="match status" value="1"/>
</dbReference>